<protein>
    <submittedName>
        <fullName evidence="2">Methyl-accepting chemotaxis protein</fullName>
    </submittedName>
</protein>
<accession>A0ABR6W569</accession>
<evidence type="ECO:0000313" key="2">
    <source>
        <dbReference type="EMBL" id="MBC3791744.1"/>
    </source>
</evidence>
<organism evidence="2 3">
    <name type="scientific">Spirosoma utsteinense</name>
    <dbReference type="NCBI Taxonomy" id="2585773"/>
    <lineage>
        <taxon>Bacteria</taxon>
        <taxon>Pseudomonadati</taxon>
        <taxon>Bacteroidota</taxon>
        <taxon>Cytophagia</taxon>
        <taxon>Cytophagales</taxon>
        <taxon>Cytophagaceae</taxon>
        <taxon>Spirosoma</taxon>
    </lineage>
</organism>
<comment type="caution">
    <text evidence="2">The sequence shown here is derived from an EMBL/GenBank/DDBJ whole genome shotgun (WGS) entry which is preliminary data.</text>
</comment>
<keyword evidence="1" id="KW-0175">Coiled coil</keyword>
<dbReference type="Proteomes" id="UP000700732">
    <property type="component" value="Unassembled WGS sequence"/>
</dbReference>
<dbReference type="RefSeq" id="WP_186737529.1">
    <property type="nucleotide sequence ID" value="NZ_VFIA01000011.1"/>
</dbReference>
<evidence type="ECO:0000256" key="1">
    <source>
        <dbReference type="SAM" id="Coils"/>
    </source>
</evidence>
<evidence type="ECO:0000313" key="3">
    <source>
        <dbReference type="Proteomes" id="UP000700732"/>
    </source>
</evidence>
<proteinExistence type="predicted"/>
<feature type="coiled-coil region" evidence="1">
    <location>
        <begin position="67"/>
        <end position="94"/>
    </location>
</feature>
<dbReference type="SUPFAM" id="SSF144292">
    <property type="entry name" value="occludin/ELL-like"/>
    <property type="match status" value="1"/>
</dbReference>
<dbReference type="EMBL" id="VFIA01000011">
    <property type="protein sequence ID" value="MBC3791744.1"/>
    <property type="molecule type" value="Genomic_DNA"/>
</dbReference>
<dbReference type="Gene3D" id="3.90.20.10">
    <property type="match status" value="2"/>
</dbReference>
<reference evidence="2 3" key="1">
    <citation type="submission" date="2019-06" db="EMBL/GenBank/DDBJ databases">
        <title>Spirosoma utsteinense sp. nov. isolated from Antarctic ice-free soils.</title>
        <authorList>
            <person name="Tahon G."/>
        </authorList>
    </citation>
    <scope>NUCLEOTIDE SEQUENCE [LARGE SCALE GENOMIC DNA]</scope>
    <source>
        <strain evidence="2 3">LMG 31447</strain>
    </source>
</reference>
<sequence>MFLEERVEQLENLAADQGRQTERVASGLAVLTIEVRAIRQDVTTGFNQVKQEFELVYQRFEQVDRRFEQVDQRFEQIDQRLEQMDRRFEQIDRRFEQVFVRFDEMQQTQLLILKLLTDKK</sequence>
<keyword evidence="3" id="KW-1185">Reference proteome</keyword>
<gene>
    <name evidence="2" type="ORF">FH603_2252</name>
</gene>
<name>A0ABR6W569_9BACT</name>